<dbReference type="SUPFAM" id="SSF81273">
    <property type="entry name" value="H-NS histone-like proteins"/>
    <property type="match status" value="1"/>
</dbReference>
<keyword evidence="5" id="KW-1185">Reference proteome</keyword>
<reference evidence="3 5" key="2">
    <citation type="submission" date="2021-03" db="EMBL/GenBank/DDBJ databases">
        <title>Clinical course, treatment and visual outcome of an outbreak of Burkholderia contaminans endophthalmitis following cataract surgery.</title>
        <authorList>
            <person name="Lind C."/>
            <person name="Olsen K."/>
            <person name="Angelsen N.K."/>
            <person name="Krefting E.A."/>
            <person name="Fossen K."/>
            <person name="Gravningen K."/>
            <person name="Depoorter E."/>
            <person name="Vandamme P."/>
            <person name="Bertelsen G."/>
        </authorList>
    </citation>
    <scope>NUCLEOTIDE SEQUENCE [LARGE SCALE GENOMIC DNA]</scope>
    <source>
        <strain evidence="3 5">51242556</strain>
    </source>
</reference>
<dbReference type="Proteomes" id="UP000664048">
    <property type="component" value="Unassembled WGS sequence"/>
</dbReference>
<protein>
    <submittedName>
        <fullName evidence="2">H-NS histone family protein</fullName>
    </submittedName>
</protein>
<organism evidence="2 4">
    <name type="scientific">Burkholderia contaminans</name>
    <dbReference type="NCBI Taxonomy" id="488447"/>
    <lineage>
        <taxon>Bacteria</taxon>
        <taxon>Pseudomonadati</taxon>
        <taxon>Pseudomonadota</taxon>
        <taxon>Betaproteobacteria</taxon>
        <taxon>Burkholderiales</taxon>
        <taxon>Burkholderiaceae</taxon>
        <taxon>Burkholderia</taxon>
        <taxon>Burkholderia cepacia complex</taxon>
    </lineage>
</organism>
<evidence type="ECO:0000313" key="2">
    <source>
        <dbReference type="EMBL" id="MBK1931442.1"/>
    </source>
</evidence>
<dbReference type="EMBL" id="JAENIB010000005">
    <property type="protein sequence ID" value="MBK1931442.1"/>
    <property type="molecule type" value="Genomic_DNA"/>
</dbReference>
<evidence type="ECO:0000313" key="3">
    <source>
        <dbReference type="EMBL" id="MBO1831230.1"/>
    </source>
</evidence>
<gene>
    <name evidence="3" type="ORF">J4M89_17800</name>
    <name evidence="2" type="ORF">JIN94_16260</name>
</gene>
<comment type="caution">
    <text evidence="2">The sequence shown here is derived from an EMBL/GenBank/DDBJ whole genome shotgun (WGS) entry which is preliminary data.</text>
</comment>
<dbReference type="EMBL" id="JAGEMX010000005">
    <property type="protein sequence ID" value="MBO1831230.1"/>
    <property type="molecule type" value="Genomic_DNA"/>
</dbReference>
<proteinExistence type="predicted"/>
<evidence type="ECO:0000313" key="5">
    <source>
        <dbReference type="Proteomes" id="UP000664048"/>
    </source>
</evidence>
<dbReference type="AlphaFoldDB" id="A0AAP1V5E4"/>
<dbReference type="Gene3D" id="3.30.160.510">
    <property type="entry name" value="Histone-like nucleoid-structuring protein H-NS"/>
    <property type="match status" value="1"/>
</dbReference>
<sequence>MVAITPMTFHHRPSYRWSTCFWVRSLRRPDPAEPKYQDPKTGATWNGRGKPPS</sequence>
<evidence type="ECO:0000256" key="1">
    <source>
        <dbReference type="SAM" id="MobiDB-lite"/>
    </source>
</evidence>
<feature type="compositionally biased region" description="Basic and acidic residues" evidence="1">
    <location>
        <begin position="29"/>
        <end position="38"/>
    </location>
</feature>
<feature type="region of interest" description="Disordered" evidence="1">
    <location>
        <begin position="29"/>
        <end position="53"/>
    </location>
</feature>
<dbReference type="Proteomes" id="UP000611459">
    <property type="component" value="Unassembled WGS sequence"/>
</dbReference>
<reference evidence="2" key="1">
    <citation type="submission" date="2021-01" db="EMBL/GenBank/DDBJ databases">
        <title>Outbreak of Burkholderia contaminns endophthalmitis traced to a clinical ventilation system.</title>
        <authorList>
            <person name="Lipuma J."/>
            <person name="Spilker T."/>
            <person name="Kratholm J."/>
        </authorList>
    </citation>
    <scope>NUCLEOTIDE SEQUENCE</scope>
    <source>
        <strain evidence="2">HI4954</strain>
    </source>
</reference>
<name>A0AAP1V5E4_9BURK</name>
<evidence type="ECO:0000313" key="4">
    <source>
        <dbReference type="Proteomes" id="UP000611459"/>
    </source>
</evidence>
<accession>A0AAP1V5E4</accession>